<dbReference type="Proteomes" id="UP001054945">
    <property type="component" value="Unassembled WGS sequence"/>
</dbReference>
<name>A0AAV4P6H6_CAEEX</name>
<sequence length="96" mass="10827">MCKLTHGVGGRPSGLLVKSDIHVPQDKKLIFKTPMGMFYNKVSQKNDPRFSEGAIITPCWRQASRLVNQPTAPETKATKMLRFIYPWWICGFGGTD</sequence>
<evidence type="ECO:0000313" key="1">
    <source>
        <dbReference type="EMBL" id="GIX92254.1"/>
    </source>
</evidence>
<reference evidence="1 2" key="1">
    <citation type="submission" date="2021-06" db="EMBL/GenBank/DDBJ databases">
        <title>Caerostris extrusa draft genome.</title>
        <authorList>
            <person name="Kono N."/>
            <person name="Arakawa K."/>
        </authorList>
    </citation>
    <scope>NUCLEOTIDE SEQUENCE [LARGE SCALE GENOMIC DNA]</scope>
</reference>
<organism evidence="1 2">
    <name type="scientific">Caerostris extrusa</name>
    <name type="common">Bark spider</name>
    <name type="synonym">Caerostris bankana</name>
    <dbReference type="NCBI Taxonomy" id="172846"/>
    <lineage>
        <taxon>Eukaryota</taxon>
        <taxon>Metazoa</taxon>
        <taxon>Ecdysozoa</taxon>
        <taxon>Arthropoda</taxon>
        <taxon>Chelicerata</taxon>
        <taxon>Arachnida</taxon>
        <taxon>Araneae</taxon>
        <taxon>Araneomorphae</taxon>
        <taxon>Entelegynae</taxon>
        <taxon>Araneoidea</taxon>
        <taxon>Araneidae</taxon>
        <taxon>Caerostris</taxon>
    </lineage>
</organism>
<protein>
    <submittedName>
        <fullName evidence="1">Uncharacterized protein</fullName>
    </submittedName>
</protein>
<proteinExistence type="predicted"/>
<gene>
    <name evidence="1" type="ORF">CEXT_51691</name>
</gene>
<dbReference type="AlphaFoldDB" id="A0AAV4P6H6"/>
<keyword evidence="2" id="KW-1185">Reference proteome</keyword>
<dbReference type="EMBL" id="BPLR01004111">
    <property type="protein sequence ID" value="GIX92254.1"/>
    <property type="molecule type" value="Genomic_DNA"/>
</dbReference>
<evidence type="ECO:0000313" key="2">
    <source>
        <dbReference type="Proteomes" id="UP001054945"/>
    </source>
</evidence>
<comment type="caution">
    <text evidence="1">The sequence shown here is derived from an EMBL/GenBank/DDBJ whole genome shotgun (WGS) entry which is preliminary data.</text>
</comment>
<accession>A0AAV4P6H6</accession>